<organism evidence="3 4">
    <name type="scientific">Lentzea alba</name>
    <dbReference type="NCBI Taxonomy" id="2714351"/>
    <lineage>
        <taxon>Bacteria</taxon>
        <taxon>Bacillati</taxon>
        <taxon>Actinomycetota</taxon>
        <taxon>Actinomycetes</taxon>
        <taxon>Pseudonocardiales</taxon>
        <taxon>Pseudonocardiaceae</taxon>
        <taxon>Lentzea</taxon>
    </lineage>
</organism>
<dbReference type="CDD" id="cd22954">
    <property type="entry name" value="PLL_lectin"/>
    <property type="match status" value="1"/>
</dbReference>
<proteinExistence type="predicted"/>
<dbReference type="Proteomes" id="UP000481360">
    <property type="component" value="Unassembled WGS sequence"/>
</dbReference>
<accession>A0A7C9RP40</accession>
<feature type="chain" id="PRO_5028886676" description="PLL-like beta propeller domain-containing protein" evidence="1">
    <location>
        <begin position="36"/>
        <end position="343"/>
    </location>
</feature>
<evidence type="ECO:0000313" key="3">
    <source>
        <dbReference type="EMBL" id="NGY59865.1"/>
    </source>
</evidence>
<gene>
    <name evidence="3" type="ORF">G7043_13120</name>
</gene>
<feature type="domain" description="PLL-like beta propeller" evidence="2">
    <location>
        <begin position="52"/>
        <end position="342"/>
    </location>
</feature>
<reference evidence="3 4" key="1">
    <citation type="submission" date="2020-03" db="EMBL/GenBank/DDBJ databases">
        <title>Isolation and identification of active actinomycetes.</title>
        <authorList>
            <person name="Sun X."/>
        </authorList>
    </citation>
    <scope>NUCLEOTIDE SEQUENCE [LARGE SCALE GENOMIC DNA]</scope>
    <source>
        <strain evidence="3 4">NEAU-D13</strain>
    </source>
</reference>
<comment type="caution">
    <text evidence="3">The sequence shown here is derived from an EMBL/GenBank/DDBJ whole genome shotgun (WGS) entry which is preliminary data.</text>
</comment>
<feature type="signal peptide" evidence="1">
    <location>
        <begin position="1"/>
        <end position="35"/>
    </location>
</feature>
<evidence type="ECO:0000313" key="4">
    <source>
        <dbReference type="Proteomes" id="UP000481360"/>
    </source>
</evidence>
<dbReference type="InterPro" id="IPR058502">
    <property type="entry name" value="PLL-like_beta-prop"/>
</dbReference>
<keyword evidence="1" id="KW-0732">Signal</keyword>
<sequence>MTAKNRLRQTGRIPVRLLVALLLLSGVLVAQPASAAEGQRSGQLLSNAPLAGVTAPSASWTSNGGRIDVFEVGSDGWLYQRYWTSGSGWQGRFAFAPPAAGIGSAPSATWTSGGGRIDVFVTGSSDGHLYQKYWTAGSGWSGWVDLGGTLISAPSASWTSNGGRIDVFGIGTDGRLYQKYWTSGSGWQGWFGFAAPPAGIGSAPSITWTTGGGRIDVFVRGSSDGHLYQKYWTASAGWSGWVDLGGVLISAPSASWTNNGGRIDVFGIGTDGRLYQKYWTSGSGWQGWFGFAAPAAGIGSAPSITWTTGGGRIDVFVTGANDGRLYQKYWTSGGGWSGWVDLG</sequence>
<dbReference type="RefSeq" id="WP_207311124.1">
    <property type="nucleotide sequence ID" value="NZ_JAAMPJ010000003.1"/>
</dbReference>
<evidence type="ECO:0000259" key="2">
    <source>
        <dbReference type="Pfam" id="PF26607"/>
    </source>
</evidence>
<dbReference type="Gene3D" id="2.120.10.70">
    <property type="entry name" value="Fucose-specific lectin"/>
    <property type="match status" value="2"/>
</dbReference>
<evidence type="ECO:0000256" key="1">
    <source>
        <dbReference type="SAM" id="SignalP"/>
    </source>
</evidence>
<dbReference type="SUPFAM" id="SSF89372">
    <property type="entry name" value="Fucose-specific lectin"/>
    <property type="match status" value="1"/>
</dbReference>
<dbReference type="Pfam" id="PF26607">
    <property type="entry name" value="DUF8189"/>
    <property type="match status" value="1"/>
</dbReference>
<dbReference type="EMBL" id="JAAMPJ010000003">
    <property type="protein sequence ID" value="NGY59865.1"/>
    <property type="molecule type" value="Genomic_DNA"/>
</dbReference>
<keyword evidence="4" id="KW-1185">Reference proteome</keyword>
<name>A0A7C9RP40_9PSEU</name>
<dbReference type="AlphaFoldDB" id="A0A7C9RP40"/>
<protein>
    <recommendedName>
        <fullName evidence="2">PLL-like beta propeller domain-containing protein</fullName>
    </recommendedName>
</protein>